<feature type="region of interest" description="Disordered" evidence="1">
    <location>
        <begin position="134"/>
        <end position="273"/>
    </location>
</feature>
<organism evidence="2 3">
    <name type="scientific">Symbiodinium microadriaticum</name>
    <name type="common">Dinoflagellate</name>
    <name type="synonym">Zooxanthella microadriatica</name>
    <dbReference type="NCBI Taxonomy" id="2951"/>
    <lineage>
        <taxon>Eukaryota</taxon>
        <taxon>Sar</taxon>
        <taxon>Alveolata</taxon>
        <taxon>Dinophyceae</taxon>
        <taxon>Suessiales</taxon>
        <taxon>Symbiodiniaceae</taxon>
        <taxon>Symbiodinium</taxon>
    </lineage>
</organism>
<dbReference type="OrthoDB" id="443763at2759"/>
<keyword evidence="3" id="KW-1185">Reference proteome</keyword>
<protein>
    <submittedName>
        <fullName evidence="2">Uncharacterized protein</fullName>
    </submittedName>
</protein>
<feature type="compositionally biased region" description="Low complexity" evidence="1">
    <location>
        <begin position="1664"/>
        <end position="1680"/>
    </location>
</feature>
<accession>A0A1Q9CLW4</accession>
<feature type="compositionally biased region" description="Acidic residues" evidence="1">
    <location>
        <begin position="1813"/>
        <end position="1822"/>
    </location>
</feature>
<dbReference type="EMBL" id="LSRX01001084">
    <property type="protein sequence ID" value="OLP83896.1"/>
    <property type="molecule type" value="Genomic_DNA"/>
</dbReference>
<proteinExistence type="predicted"/>
<feature type="compositionally biased region" description="Low complexity" evidence="1">
    <location>
        <begin position="190"/>
        <end position="199"/>
    </location>
</feature>
<feature type="compositionally biased region" description="Basic and acidic residues" evidence="1">
    <location>
        <begin position="533"/>
        <end position="557"/>
    </location>
</feature>
<feature type="region of interest" description="Disordered" evidence="1">
    <location>
        <begin position="608"/>
        <end position="689"/>
    </location>
</feature>
<dbReference type="Proteomes" id="UP000186817">
    <property type="component" value="Unassembled WGS sequence"/>
</dbReference>
<feature type="compositionally biased region" description="Basic and acidic residues" evidence="1">
    <location>
        <begin position="1625"/>
        <end position="1634"/>
    </location>
</feature>
<reference evidence="2 3" key="1">
    <citation type="submission" date="2016-02" db="EMBL/GenBank/DDBJ databases">
        <title>Genome analysis of coral dinoflagellate symbionts highlights evolutionary adaptations to a symbiotic lifestyle.</title>
        <authorList>
            <person name="Aranda M."/>
            <person name="Li Y."/>
            <person name="Liew Y.J."/>
            <person name="Baumgarten S."/>
            <person name="Simakov O."/>
            <person name="Wilson M."/>
            <person name="Piel J."/>
            <person name="Ashoor H."/>
            <person name="Bougouffa S."/>
            <person name="Bajic V.B."/>
            <person name="Ryu T."/>
            <person name="Ravasi T."/>
            <person name="Bayer T."/>
            <person name="Micklem G."/>
            <person name="Kim H."/>
            <person name="Bhak J."/>
            <person name="Lajeunesse T.C."/>
            <person name="Voolstra C.R."/>
        </authorList>
    </citation>
    <scope>NUCLEOTIDE SEQUENCE [LARGE SCALE GENOMIC DNA]</scope>
    <source>
        <strain evidence="2 3">CCMP2467</strain>
    </source>
</reference>
<feature type="region of interest" description="Disordered" evidence="1">
    <location>
        <begin position="532"/>
        <end position="590"/>
    </location>
</feature>
<gene>
    <name evidence="2" type="ORF">AK812_SmicGene35290</name>
</gene>
<name>A0A1Q9CLW4_SYMMI</name>
<feature type="region of interest" description="Disordered" evidence="1">
    <location>
        <begin position="822"/>
        <end position="842"/>
    </location>
</feature>
<evidence type="ECO:0000313" key="3">
    <source>
        <dbReference type="Proteomes" id="UP000186817"/>
    </source>
</evidence>
<evidence type="ECO:0000313" key="2">
    <source>
        <dbReference type="EMBL" id="OLP83896.1"/>
    </source>
</evidence>
<feature type="compositionally biased region" description="Polar residues" evidence="1">
    <location>
        <begin position="160"/>
        <end position="171"/>
    </location>
</feature>
<feature type="compositionally biased region" description="Basic and acidic residues" evidence="1">
    <location>
        <begin position="1841"/>
        <end position="1853"/>
    </location>
</feature>
<evidence type="ECO:0000256" key="1">
    <source>
        <dbReference type="SAM" id="MobiDB-lite"/>
    </source>
</evidence>
<feature type="compositionally biased region" description="Polar residues" evidence="1">
    <location>
        <begin position="674"/>
        <end position="683"/>
    </location>
</feature>
<feature type="compositionally biased region" description="Low complexity" evidence="1">
    <location>
        <begin position="134"/>
        <end position="159"/>
    </location>
</feature>
<comment type="caution">
    <text evidence="2">The sequence shown here is derived from an EMBL/GenBank/DDBJ whole genome shotgun (WGS) entry which is preliminary data.</text>
</comment>
<feature type="region of interest" description="Disordered" evidence="1">
    <location>
        <begin position="1625"/>
        <end position="1688"/>
    </location>
</feature>
<feature type="region of interest" description="Disordered" evidence="1">
    <location>
        <begin position="1813"/>
        <end position="1853"/>
    </location>
</feature>
<feature type="compositionally biased region" description="Low complexity" evidence="1">
    <location>
        <begin position="1641"/>
        <end position="1655"/>
    </location>
</feature>
<feature type="compositionally biased region" description="Low complexity" evidence="1">
    <location>
        <begin position="206"/>
        <end position="224"/>
    </location>
</feature>
<sequence length="2179" mass="236541">MSDDLSWVDQVQAMEQSLIDVISQDGDLVVEALSNLPPAARGRLQTMIILSEEVVVQAAHGRQLVIDTGLGTASWYVDPDVDSDPQPVQSDAAASSAVVQSWADITDAVPVQSLSSQGQSSAAVDVQDLTTQPTTTEVSVTAEAVQTQQPDPPQAATGQVAATPQSPQTALDASLGLTQPLGPLSKAKTKGGAPAKTPPVKAMPTQVAQQQAHPGQPAAKAPTVLTPPPDLPQLTAQPQPQPQPSPMAGSFPPVQGQPGTRGVQPVTGQLRQPAPDLAQPQQLTQPFTVDARCLSAFPNELVGYHSGIYYAKVSAVGAHGFLPPTVPYSRAFAPLAANRDARLPEAPGTLIMSVLVAIDQVGLFRPTLLQLQALLPRLGASVSSACAVEWDVLVDSSQANVSDSAVTFRHKALQHGIPESSLATWEKALLDNMTPKALSRRGLALEMAGVASFQVHEEYARSLLEHLHRQPPPRFDPPGIDALLRADRELWTRVSEQVKSDFTGPGKSSVVDAAIQTWQHSMQVAYFLVPVPKPEKPDRQPNKRPWDQAFKGDEKGSKGKHKGKDKWMSTAWQSGKTGKGKTGKGKDKTQTSMPAALKGLAVPARLSDSAQVTAAPEPAEVTAQPSQPKLCAEQTVLESSQSEACQVPAPNAQPSQRSLKPDKVGNSGPAGSARQGTAPQSVTEGVGQASDREVQSGLFLEVFAGTARMSKAFSRVGFQVLAVDSVRPQAVPSLSLDLTLAANQKLILDLIQSRRLAAVHLAPPCGTSSRARAIYAGPQAPQPLRSPLHPDGLPDLPFLQKMRVKAANRLYQFTAQVIRVCKDQGGPPPKKRRTRSGEQQPGTARYAAAERAALGLFPRATHAPVCVEPFQGHQWIRLECAADRTKFVPGVRLKDTAFPKGSTTIKVSLQDGTWWALVGQPVEPEEFLQRSRGCGHPACSLPPLPPALDKTVSCLSSQRVADIHKTRCQRLKSMCDMARELQPQEDALQSSLQPHLKTILQGKRLHLFSTMLKGIDYPDTGLVQDMLQGFRLTGWLPDTQTRPSKVVPPSLHRDEVWDARLQHNQALWDLCSPSGDADLDQALWEQTLAECEAGWAVLETGHTQAPANCVLGSKALTFAEAFTSEVGGLSESSWSTAQDQAEPRAFKAPTSRSCQVFTDGSYENGVGRLGGVLRSSSGEVTEWFQATVPADIVQSWSNTGTSHPILQCELMAVSLAAAVWGAQLTDWPTIWWIDNDAARHCLISAKGYPDSNARLVQTVLDCEEAFRIQSWYARVPSISNPADAPSRGEEADFLRQATEVSIKEPVFSFLAQDTNFLQDLQEKLLEQPEPVPLPTPVETQLEIVHEDNQVELGNLDLRFAKKSTNTLLSRVSLQAPARTLVSSRVQGLAHQCMRQQKPPKQAPPLTTDQVRWLQTFAQSDEPQYERYLAATFLFMIYARARHSDVRRSQTISVDCDDSGKALYIECSVLNPKQSKASRRRNMFLPLVAPTQGICSEAWATEWLELRNSLCLANTGSLEDSPLLPDLAADGSLLQTNMDSASASKWLRCILSKQPGCSYSDIMCFSSQGLKATCLSWCMKYSISDSDQTTLGYHSKGKSSSAMSYGRDALAGPLRTLEKVLSDVREGKFKPDSTRSGRWQPQSSQTAAASSSAQTSYDVSEQPLAEVVSDSDSSEPASDSEGSSEEEPQLLQSVSHSLALVAEDPDFSFLTNVRSGVVHICKQQSDRLLCGRTAFSALQATPRVDFSVVKACVTCQSVADGLIAGRPYLPRAVVEVHGDDQSPLPPWWIASLAQVPNLTNNTVLYVIDAVEEEEKREEEGEEEGPLREKREEEEKEEEGEEEERKKKEEGKKKVEDEKWWQQISDLLQVENAILVLKTLIDTAIGPSSTAQRRHQAKVIPKILPLGLQILTRSDGLAKTSGREVHLTVPWHVQASQRPPRPKAFLLQLFQRSSQAGCPGGLPACAQMRLYGAWKLLPLLPWARALLSRRAEAGLASLAASEEGEARQSSDLILEACMQQDQWHRVLLHSQLKGVCMEMCKAVGLYPNCPQCGSGSASAAAGHPGDVAIPGPSTEASTWDSIVFHMEQMGQWGREMIRHWETPEKTSQLQLSARTAANSTLKTQMNASSCVAADAARRTELQGRILATCADICHGPICKECQTFAARETSWSLLMKQMTTL</sequence>